<dbReference type="GeneID" id="19957127"/>
<dbReference type="AlphaFoldDB" id="T0PK28"/>
<reference evidence="2 3" key="1">
    <citation type="submission" date="2012-04" db="EMBL/GenBank/DDBJ databases">
        <title>The Genome Sequence of Saprolegnia declina VS20.</title>
        <authorList>
            <consortium name="The Broad Institute Genome Sequencing Platform"/>
            <person name="Russ C."/>
            <person name="Nusbaum C."/>
            <person name="Tyler B."/>
            <person name="van West P."/>
            <person name="Dieguez-Uribeondo J."/>
            <person name="de Bruijn I."/>
            <person name="Tripathy S."/>
            <person name="Jiang R."/>
            <person name="Young S.K."/>
            <person name="Zeng Q."/>
            <person name="Gargeya S."/>
            <person name="Fitzgerald M."/>
            <person name="Haas B."/>
            <person name="Abouelleil A."/>
            <person name="Alvarado L."/>
            <person name="Arachchi H.M."/>
            <person name="Berlin A."/>
            <person name="Chapman S.B."/>
            <person name="Goldberg J."/>
            <person name="Griggs A."/>
            <person name="Gujja S."/>
            <person name="Hansen M."/>
            <person name="Howarth C."/>
            <person name="Imamovic A."/>
            <person name="Larimer J."/>
            <person name="McCowen C."/>
            <person name="Montmayeur A."/>
            <person name="Murphy C."/>
            <person name="Neiman D."/>
            <person name="Pearson M."/>
            <person name="Priest M."/>
            <person name="Roberts A."/>
            <person name="Saif S."/>
            <person name="Shea T."/>
            <person name="Sisk P."/>
            <person name="Sykes S."/>
            <person name="Wortman J."/>
            <person name="Nusbaum C."/>
            <person name="Birren B."/>
        </authorList>
    </citation>
    <scope>NUCLEOTIDE SEQUENCE [LARGE SCALE GENOMIC DNA]</scope>
    <source>
        <strain evidence="2 3">VS20</strain>
    </source>
</reference>
<accession>T0PK28</accession>
<keyword evidence="3" id="KW-1185">Reference proteome</keyword>
<dbReference type="EMBL" id="JH767257">
    <property type="protein sequence ID" value="EQC25739.1"/>
    <property type="molecule type" value="Genomic_DNA"/>
</dbReference>
<dbReference type="VEuPathDB" id="FungiDB:SDRG_16400"/>
<evidence type="ECO:0000256" key="1">
    <source>
        <dbReference type="SAM" id="MobiDB-lite"/>
    </source>
</evidence>
<proteinExistence type="predicted"/>
<evidence type="ECO:0000313" key="3">
    <source>
        <dbReference type="Proteomes" id="UP000030762"/>
    </source>
</evidence>
<evidence type="ECO:0000313" key="2">
    <source>
        <dbReference type="EMBL" id="EQC25739.1"/>
    </source>
</evidence>
<feature type="region of interest" description="Disordered" evidence="1">
    <location>
        <begin position="1"/>
        <end position="21"/>
    </location>
</feature>
<gene>
    <name evidence="2" type="ORF">SDRG_16400</name>
</gene>
<protein>
    <submittedName>
        <fullName evidence="2">Uncharacterized protein</fullName>
    </submittedName>
</protein>
<organism evidence="2 3">
    <name type="scientific">Saprolegnia diclina (strain VS20)</name>
    <dbReference type="NCBI Taxonomy" id="1156394"/>
    <lineage>
        <taxon>Eukaryota</taxon>
        <taxon>Sar</taxon>
        <taxon>Stramenopiles</taxon>
        <taxon>Oomycota</taxon>
        <taxon>Saprolegniomycetes</taxon>
        <taxon>Saprolegniales</taxon>
        <taxon>Saprolegniaceae</taxon>
        <taxon>Saprolegnia</taxon>
    </lineage>
</organism>
<dbReference type="RefSeq" id="XP_008620831.1">
    <property type="nucleotide sequence ID" value="XM_008622609.1"/>
</dbReference>
<dbReference type="Proteomes" id="UP000030762">
    <property type="component" value="Unassembled WGS sequence"/>
</dbReference>
<name>T0PK28_SAPDV</name>
<dbReference type="InParanoid" id="T0PK28"/>
<dbReference type="OrthoDB" id="30461at4764"/>
<sequence length="228" mass="25168">MASSRAVGPTPPSRGTTLLAAAGRPPTLSKSALSSIIRLAAVPQVNDRWWAGFHGTGHEAFLIDLLNTVLATTTTTTAFTLLPTYARCAVLTDACYVDFAATFEVAHTLSRQARCKQIASLASVRMSTSLPEKIRYWERHFQLQWQPGTSEIMLVQNALGMQQLVTVKNLAQKSGPWTSLDLRWMPLNDLANGHELNRRMSSVRCFSLQHKGARDGWTRLLVARAVVH</sequence>